<dbReference type="PANTHER" id="PTHR34802:SF1">
    <property type="entry name" value="CHORISMATE SYNTHASE"/>
    <property type="match status" value="1"/>
</dbReference>
<feature type="compositionally biased region" description="Polar residues" evidence="1">
    <location>
        <begin position="83"/>
        <end position="100"/>
    </location>
</feature>
<accession>A0AAN8UYZ8</accession>
<proteinExistence type="predicted"/>
<sequence>MSLENEEELAEEQDIEIKMTEEISKRPKRSYTRDFLLSLSNLAVCEKLPDGFDQSLLSEFADTSNTIQDWPRISGSLSLQSFRHDSYGSSPPTRGDSSYNPRGIHGRWESRSSSGRSDKDSDTQSDRESETGRHYNSQTRRSWQNPEHDGLLGSGSFPRPSGYVAEVYAPKLRANDKYHLSRSSEPYQPPRPYKAVPHPRRETHDSYNHETFGSSDYTSEDRAEEERKRRASFELMRKEQVKTFQEKQKLNSEKGKEESVSDINILSEDHKDDIKLLGESIDMEKSAILAAPQNEFGKSLLPSQAPARPLVPPGFKCAALEKKDGAKSVIHSLPGENKKNVIKKEKDRRRIRYPPMKVKKAIDIEKEMIRKTMVRNLDLVDELSVASDKTVLNGISDNQEEKHLAQQIVVGGLQQEKMSNHTLFTNRIEETRNLLAAPVVPDEKISTNNQSHKSLNELDMGKALEDDKYVGIDAEVSSSKVVDASSQDRKTSILDKLFGSASTGQTTGSPTFAESQNNKMDDFWSPKAVQDSKFAHWFDEEEKKHPEDISLGRSTNLLSLIVGGENAVPAAPDGNLSEQIVPDLPSEITDTRNLQATAKVFASDGIAEHLSSISKTDAARAVLTCEDLEQSILSEISGSSSGTQPAAHGLGAVGPKSEQPKPKVDDFASQHLLSLLQKRSGLMDMAPLSNLDAGSLDTLHKFELGSMGNVLPDSRGESAGTAAMAGKPLTLETLFGSDFMQELQSAEAPVSIQKSTVASARTDVSELHGLSFPIDDGLFAGAVDNMGSSTATSEMFASNNKQQRKSDNSFEAPSLHFDNSQNIADCLKLQTEVGSRIGGFDGADLGLPEEDSLITVSDPVNLQRSMFGPPANTSKPELLSSSDTPFGIAEKLAALDIARKDDWMVGRQEKPHFHRGLFDIMEPENLFQNLHARTSSPQFHPPQMNHGRPSFHSFETHPANLNPQMKFMGPENIIHEAPPSHHFPANMLQSPFQHHNVGLVGFDPPAHHPLLQQMHAQGNFPPPQVIRGFPRGAPIPPHPNNHVSGFAQEINQMQGFPFSHRQPNFNSLGVPLPVHDGGGGGGGNDHEALQRLIGMELRSNSKQMHPFAAGGHGQGAYGHELDAGGRI</sequence>
<name>A0AAN8UYZ8_9MAGN</name>
<reference evidence="2 3" key="1">
    <citation type="submission" date="2023-12" db="EMBL/GenBank/DDBJ databases">
        <title>A high-quality genome assembly for Dillenia turbinata (Dilleniales).</title>
        <authorList>
            <person name="Chanderbali A."/>
        </authorList>
    </citation>
    <scope>NUCLEOTIDE SEQUENCE [LARGE SCALE GENOMIC DNA]</scope>
    <source>
        <strain evidence="2">LSX21</strain>
        <tissue evidence="2">Leaf</tissue>
    </source>
</reference>
<feature type="compositionally biased region" description="Basic and acidic residues" evidence="1">
    <location>
        <begin position="106"/>
        <end position="133"/>
    </location>
</feature>
<organism evidence="2 3">
    <name type="scientific">Dillenia turbinata</name>
    <dbReference type="NCBI Taxonomy" id="194707"/>
    <lineage>
        <taxon>Eukaryota</taxon>
        <taxon>Viridiplantae</taxon>
        <taxon>Streptophyta</taxon>
        <taxon>Embryophyta</taxon>
        <taxon>Tracheophyta</taxon>
        <taxon>Spermatophyta</taxon>
        <taxon>Magnoliopsida</taxon>
        <taxon>eudicotyledons</taxon>
        <taxon>Gunneridae</taxon>
        <taxon>Pentapetalae</taxon>
        <taxon>Dilleniales</taxon>
        <taxon>Dilleniaceae</taxon>
        <taxon>Dillenia</taxon>
    </lineage>
</organism>
<gene>
    <name evidence="2" type="ORF">RJ641_016750</name>
</gene>
<feature type="region of interest" description="Disordered" evidence="1">
    <location>
        <begin position="179"/>
        <end position="234"/>
    </location>
</feature>
<comment type="caution">
    <text evidence="2">The sequence shown here is derived from an EMBL/GenBank/DDBJ whole genome shotgun (WGS) entry which is preliminary data.</text>
</comment>
<feature type="compositionally biased region" description="Polar residues" evidence="1">
    <location>
        <begin position="134"/>
        <end position="145"/>
    </location>
</feature>
<evidence type="ECO:0000313" key="2">
    <source>
        <dbReference type="EMBL" id="KAK6918328.1"/>
    </source>
</evidence>
<protein>
    <submittedName>
        <fullName evidence="2">Uncharacterized protein</fullName>
    </submittedName>
</protein>
<feature type="compositionally biased region" description="Polar residues" evidence="1">
    <location>
        <begin position="500"/>
        <end position="518"/>
    </location>
</feature>
<feature type="region of interest" description="Disordered" evidence="1">
    <location>
        <begin position="636"/>
        <end position="664"/>
    </location>
</feature>
<feature type="region of interest" description="Disordered" evidence="1">
    <location>
        <begin position="793"/>
        <end position="814"/>
    </location>
</feature>
<feature type="region of interest" description="Disordered" evidence="1">
    <location>
        <begin position="500"/>
        <end position="519"/>
    </location>
</feature>
<evidence type="ECO:0000256" key="1">
    <source>
        <dbReference type="SAM" id="MobiDB-lite"/>
    </source>
</evidence>
<feature type="compositionally biased region" description="Basic and acidic residues" evidence="1">
    <location>
        <begin position="219"/>
        <end position="234"/>
    </location>
</feature>
<keyword evidence="3" id="KW-1185">Reference proteome</keyword>
<dbReference type="PANTHER" id="PTHR34802">
    <property type="entry name" value="CHORISMATE SYNTHASE"/>
    <property type="match status" value="1"/>
</dbReference>
<dbReference type="Proteomes" id="UP001370490">
    <property type="component" value="Unassembled WGS sequence"/>
</dbReference>
<feature type="compositionally biased region" description="Basic and acidic residues" evidence="1">
    <location>
        <begin position="199"/>
        <end position="208"/>
    </location>
</feature>
<feature type="region of interest" description="Disordered" evidence="1">
    <location>
        <begin position="83"/>
        <end position="160"/>
    </location>
</feature>
<dbReference type="AlphaFoldDB" id="A0AAN8UYZ8"/>
<dbReference type="EMBL" id="JBAMMX010000022">
    <property type="protein sequence ID" value="KAK6918328.1"/>
    <property type="molecule type" value="Genomic_DNA"/>
</dbReference>
<evidence type="ECO:0000313" key="3">
    <source>
        <dbReference type="Proteomes" id="UP001370490"/>
    </source>
</evidence>